<keyword evidence="7" id="KW-0472">Membrane</keyword>
<comment type="caution">
    <text evidence="9">The sequence shown here is derived from an EMBL/GenBank/DDBJ whole genome shotgun (WGS) entry which is preliminary data.</text>
</comment>
<dbReference type="Proteomes" id="UP000247409">
    <property type="component" value="Unassembled WGS sequence"/>
</dbReference>
<sequence length="565" mass="62288">MPPLLASLATALLTSSRRVAHSSAPSSDIVEHAHYSVSDKHTQHQHPTVALAAAYALFLVGRQNAVASHSRSGRVPTRLAVSLDLHCPSHVDARHIDGPPTVPCQPRHSSQAALPPQEHLTAASDMRASKRDVAIVTTAAIPWMTGTSVNPALRALYLAHDGHRVTLIVPWIPPEQQGDIFASGSPVFTTRQQQRDYIQNWGYNQLPATFDVLFYEGVYAPQFGSILPVGAMTDVIVSNLPTKDVCILEEPEHLTWHHSGKIWTELFNYVVGIIHTNYIEYAKKVDFFGPQKAVALLLLNMWVCRGYCHRIIKLSDAVQHFPNSVTSNVHGVRDKFMDIGIRRSGPFPRGAYFMGKVLWAKGYRDLINCMIEHYNLTKEPLAIDFYGAGPDVPEVREQVDTHPALSAVAFDARVADPTSKRLQGYKVFVNASKSDVVCTATAEALAMGKLVVCLDHPSNEFFATFPNCTTYRTPDEFSKAVLEALEREPQPLSDQDAYRLTWEAATERLYDAMRVPLSKSKPSKVGAALANAHLTLSKIYPQPGKGIQKAMSRESLNTAGSVESL</sequence>
<keyword evidence="10" id="KW-1185">Reference proteome</keyword>
<evidence type="ECO:0000256" key="8">
    <source>
        <dbReference type="SAM" id="MobiDB-lite"/>
    </source>
</evidence>
<dbReference type="Pfam" id="PF13692">
    <property type="entry name" value="Glyco_trans_1_4"/>
    <property type="match status" value="1"/>
</dbReference>
<evidence type="ECO:0000256" key="6">
    <source>
        <dbReference type="ARBA" id="ARBA00022679"/>
    </source>
</evidence>
<dbReference type="GO" id="GO:0046481">
    <property type="term" value="F:digalactosyldiacylglycerol synthase activity"/>
    <property type="evidence" value="ECO:0007669"/>
    <property type="project" value="InterPro"/>
</dbReference>
<dbReference type="Gene3D" id="3.40.50.2000">
    <property type="entry name" value="Glycogen Phosphorylase B"/>
    <property type="match status" value="1"/>
</dbReference>
<dbReference type="InterPro" id="IPR044525">
    <property type="entry name" value="DGDG1/2"/>
</dbReference>
<dbReference type="GO" id="GO:0019375">
    <property type="term" value="P:galactolipid biosynthetic process"/>
    <property type="evidence" value="ECO:0007669"/>
    <property type="project" value="TreeGrafter"/>
</dbReference>
<dbReference type="GO" id="GO:0009707">
    <property type="term" value="C:chloroplast outer membrane"/>
    <property type="evidence" value="ECO:0007669"/>
    <property type="project" value="TreeGrafter"/>
</dbReference>
<evidence type="ECO:0000256" key="7">
    <source>
        <dbReference type="ARBA" id="ARBA00023136"/>
    </source>
</evidence>
<proteinExistence type="inferred from homology"/>
<dbReference type="EMBL" id="NBIV01000015">
    <property type="protein sequence ID" value="PXF48242.1"/>
    <property type="molecule type" value="Genomic_DNA"/>
</dbReference>
<evidence type="ECO:0000313" key="9">
    <source>
        <dbReference type="EMBL" id="PXF48242.1"/>
    </source>
</evidence>
<organism evidence="9 10">
    <name type="scientific">Gracilariopsis chorda</name>
    <dbReference type="NCBI Taxonomy" id="448386"/>
    <lineage>
        <taxon>Eukaryota</taxon>
        <taxon>Rhodophyta</taxon>
        <taxon>Florideophyceae</taxon>
        <taxon>Rhodymeniophycidae</taxon>
        <taxon>Gracilariales</taxon>
        <taxon>Gracilariaceae</taxon>
        <taxon>Gracilariopsis</taxon>
    </lineage>
</organism>
<feature type="region of interest" description="Disordered" evidence="8">
    <location>
        <begin position="92"/>
        <end position="114"/>
    </location>
</feature>
<dbReference type="PANTHER" id="PTHR46132">
    <property type="entry name" value="DIGALACTOSYLDIACYLGLYCEROL SYNTHASE 2, CHLOROPLASTIC"/>
    <property type="match status" value="1"/>
</dbReference>
<evidence type="ECO:0000256" key="4">
    <source>
        <dbReference type="ARBA" id="ARBA00022528"/>
    </source>
</evidence>
<dbReference type="AlphaFoldDB" id="A0A2V3J2B9"/>
<keyword evidence="4" id="KW-0150">Chloroplast</keyword>
<keyword evidence="5" id="KW-0934">Plastid</keyword>
<reference evidence="9 10" key="1">
    <citation type="journal article" date="2018" name="Mol. Biol. Evol.">
        <title>Analysis of the draft genome of the red seaweed Gracilariopsis chorda provides insights into genome size evolution in Rhodophyta.</title>
        <authorList>
            <person name="Lee J."/>
            <person name="Yang E.C."/>
            <person name="Graf L."/>
            <person name="Yang J.H."/>
            <person name="Qiu H."/>
            <person name="Zel Zion U."/>
            <person name="Chan C.X."/>
            <person name="Stephens T.G."/>
            <person name="Weber A.P.M."/>
            <person name="Boo G.H."/>
            <person name="Boo S.M."/>
            <person name="Kim K.M."/>
            <person name="Shin Y."/>
            <person name="Jung M."/>
            <person name="Lee S.J."/>
            <person name="Yim H.S."/>
            <person name="Lee J.H."/>
            <person name="Bhattacharya D."/>
            <person name="Yoon H.S."/>
        </authorList>
    </citation>
    <scope>NUCLEOTIDE SEQUENCE [LARGE SCALE GENOMIC DNA]</scope>
    <source>
        <strain evidence="9 10">SKKU-2015</strain>
        <tissue evidence="9">Whole body</tissue>
    </source>
</reference>
<gene>
    <name evidence="9" type="ORF">BWQ96_01931</name>
</gene>
<dbReference type="CDD" id="cd01635">
    <property type="entry name" value="Glycosyltransferase_GTB-type"/>
    <property type="match status" value="1"/>
</dbReference>
<evidence type="ECO:0000256" key="2">
    <source>
        <dbReference type="ARBA" id="ARBA00004370"/>
    </source>
</evidence>
<evidence type="ECO:0000256" key="3">
    <source>
        <dbReference type="ARBA" id="ARBA00009481"/>
    </source>
</evidence>
<accession>A0A2V3J2B9</accession>
<keyword evidence="6" id="KW-0808">Transferase</keyword>
<dbReference type="STRING" id="448386.A0A2V3J2B9"/>
<dbReference type="PANTHER" id="PTHR46132:SF1">
    <property type="entry name" value="DIGALACTOSYLDIACYLGLYCEROL SYNTHASE 2, CHLOROPLASTIC"/>
    <property type="match status" value="1"/>
</dbReference>
<evidence type="ECO:0000313" key="10">
    <source>
        <dbReference type="Proteomes" id="UP000247409"/>
    </source>
</evidence>
<name>A0A2V3J2B9_9FLOR</name>
<dbReference type="OrthoDB" id="44480at2759"/>
<dbReference type="SUPFAM" id="SSF53756">
    <property type="entry name" value="UDP-Glycosyltransferase/glycogen phosphorylase"/>
    <property type="match status" value="1"/>
</dbReference>
<protein>
    <submittedName>
        <fullName evidence="9">Digalactosyldiacylglycerol synthase 2, chloroplastic</fullName>
    </submittedName>
</protein>
<evidence type="ECO:0000256" key="5">
    <source>
        <dbReference type="ARBA" id="ARBA00022640"/>
    </source>
</evidence>
<evidence type="ECO:0000256" key="1">
    <source>
        <dbReference type="ARBA" id="ARBA00004229"/>
    </source>
</evidence>
<comment type="similarity">
    <text evidence="3">Belongs to the glycosyltransferase group 1 family. Glycosyltransferase 4 subfamily.</text>
</comment>
<comment type="subcellular location">
    <subcellularLocation>
        <location evidence="2">Membrane</location>
    </subcellularLocation>
    <subcellularLocation>
        <location evidence="1">Plastid</location>
        <location evidence="1">Chloroplast</location>
    </subcellularLocation>
</comment>